<dbReference type="InterPro" id="IPR051678">
    <property type="entry name" value="AGP_Transferase"/>
</dbReference>
<dbReference type="SUPFAM" id="SSF56112">
    <property type="entry name" value="Protein kinase-like (PK-like)"/>
    <property type="match status" value="1"/>
</dbReference>
<gene>
    <name evidence="2" type="ORF">PDIGIT_LOCUS15075</name>
</gene>
<dbReference type="InterPro" id="IPR002575">
    <property type="entry name" value="Aminoglycoside_PTrfase"/>
</dbReference>
<dbReference type="Pfam" id="PF01636">
    <property type="entry name" value="APH"/>
    <property type="match status" value="1"/>
</dbReference>
<dbReference type="OrthoDB" id="3250044at2759"/>
<accession>A0A9W4UTP3</accession>
<comment type="caution">
    <text evidence="2">The sequence shown here is derived from an EMBL/GenBank/DDBJ whole genome shotgun (WGS) entry which is preliminary data.</text>
</comment>
<protein>
    <recommendedName>
        <fullName evidence="1">Aminoglycoside phosphotransferase domain-containing protein</fullName>
    </recommendedName>
</protein>
<dbReference type="InterPro" id="IPR011009">
    <property type="entry name" value="Kinase-like_dom_sf"/>
</dbReference>
<dbReference type="AlphaFoldDB" id="A0A9W4UTP3"/>
<dbReference type="Proteomes" id="UP001152607">
    <property type="component" value="Unassembled WGS sequence"/>
</dbReference>
<evidence type="ECO:0000313" key="3">
    <source>
        <dbReference type="Proteomes" id="UP001152607"/>
    </source>
</evidence>
<evidence type="ECO:0000313" key="2">
    <source>
        <dbReference type="EMBL" id="CAI6341875.1"/>
    </source>
</evidence>
<keyword evidence="3" id="KW-1185">Reference proteome</keyword>
<reference evidence="2" key="1">
    <citation type="submission" date="2023-01" db="EMBL/GenBank/DDBJ databases">
        <authorList>
            <person name="Van Ghelder C."/>
            <person name="Rancurel C."/>
        </authorList>
    </citation>
    <scope>NUCLEOTIDE SEQUENCE</scope>
    <source>
        <strain evidence="2">CNCM I-4278</strain>
    </source>
</reference>
<dbReference type="Gene3D" id="3.90.1200.10">
    <property type="match status" value="1"/>
</dbReference>
<sequence length="331" mass="37843">MAQSQPVEKDQLPSSLHCSTLTDTDIITYCSNPPSAALDAIPLGSYSNSVIPLSDLEVVKFGPGVYIEEYMNLQRAYKLLDPSIVRVPQPYRFIRNGEVGYIVMEYMRGTVLGNLTDPCRIEKVGKALEHFSSFQSPDPGPLGGGISRDLLWSEGTTTEYSLCASTKRLEHWFNRRIKHENLTISFQECEFVLCHLDIAPRNIVWLHNDDSLCIVDWASAGYYPRIFEWCLLDIFLGRDGGFQGMVKKTMEPLSVWENENWGLVEKAWGNSVGYHLYVVFPIDLVVLLVSNIQVVRLHPKTMDDDSLVWENIRRRVSWQYVSPQLDIRFCR</sequence>
<dbReference type="PANTHER" id="PTHR21310">
    <property type="entry name" value="AMINOGLYCOSIDE PHOSPHOTRANSFERASE-RELATED-RELATED"/>
    <property type="match status" value="1"/>
</dbReference>
<evidence type="ECO:0000259" key="1">
    <source>
        <dbReference type="Pfam" id="PF01636"/>
    </source>
</evidence>
<dbReference type="EMBL" id="CAOQHR010000012">
    <property type="protein sequence ID" value="CAI6341875.1"/>
    <property type="molecule type" value="Genomic_DNA"/>
</dbReference>
<organism evidence="2 3">
    <name type="scientific">Periconia digitata</name>
    <dbReference type="NCBI Taxonomy" id="1303443"/>
    <lineage>
        <taxon>Eukaryota</taxon>
        <taxon>Fungi</taxon>
        <taxon>Dikarya</taxon>
        <taxon>Ascomycota</taxon>
        <taxon>Pezizomycotina</taxon>
        <taxon>Dothideomycetes</taxon>
        <taxon>Pleosporomycetidae</taxon>
        <taxon>Pleosporales</taxon>
        <taxon>Massarineae</taxon>
        <taxon>Periconiaceae</taxon>
        <taxon>Periconia</taxon>
    </lineage>
</organism>
<proteinExistence type="predicted"/>
<name>A0A9W4UTP3_9PLEO</name>
<feature type="domain" description="Aminoglycoside phosphotransferase" evidence="1">
    <location>
        <begin position="46"/>
        <end position="228"/>
    </location>
</feature>
<dbReference type="PANTHER" id="PTHR21310:SF39">
    <property type="entry name" value="AMINOGLYCOSIDE PHOSPHOTRANSFERASE DOMAIN-CONTAINING PROTEIN"/>
    <property type="match status" value="1"/>
</dbReference>